<dbReference type="EMBL" id="JAPEUR010000116">
    <property type="protein sequence ID" value="KAJ4319915.1"/>
    <property type="molecule type" value="Genomic_DNA"/>
</dbReference>
<gene>
    <name evidence="1" type="ORF">N0V84_006098</name>
</gene>
<comment type="caution">
    <text evidence="1">The sequence shown here is derived from an EMBL/GenBank/DDBJ whole genome shotgun (WGS) entry which is preliminary data.</text>
</comment>
<reference evidence="1" key="1">
    <citation type="submission" date="2022-10" db="EMBL/GenBank/DDBJ databases">
        <title>Tapping the CABI collections for fungal endophytes: first genome assemblies for Collariella, Neodidymelliopsis, Ascochyta clinopodiicola, Didymella pomorum, Didymosphaeria variabile, Neocosmospora piperis and Neocucurbitaria cava.</title>
        <authorList>
            <person name="Hill R."/>
        </authorList>
    </citation>
    <scope>NUCLEOTIDE SEQUENCE</scope>
    <source>
        <strain evidence="1">IMI 366586</strain>
    </source>
</reference>
<evidence type="ECO:0000313" key="1">
    <source>
        <dbReference type="EMBL" id="KAJ4319915.1"/>
    </source>
</evidence>
<organism evidence="1 2">
    <name type="scientific">Fusarium piperis</name>
    <dbReference type="NCBI Taxonomy" id="1435070"/>
    <lineage>
        <taxon>Eukaryota</taxon>
        <taxon>Fungi</taxon>
        <taxon>Dikarya</taxon>
        <taxon>Ascomycota</taxon>
        <taxon>Pezizomycotina</taxon>
        <taxon>Sordariomycetes</taxon>
        <taxon>Hypocreomycetidae</taxon>
        <taxon>Hypocreales</taxon>
        <taxon>Nectriaceae</taxon>
        <taxon>Fusarium</taxon>
        <taxon>Fusarium solani species complex</taxon>
    </lineage>
</organism>
<protein>
    <submittedName>
        <fullName evidence="1">Uncharacterized protein</fullName>
    </submittedName>
</protein>
<proteinExistence type="predicted"/>
<accession>A0A9W9BPM4</accession>
<evidence type="ECO:0000313" key="2">
    <source>
        <dbReference type="Proteomes" id="UP001140502"/>
    </source>
</evidence>
<name>A0A9W9BPM4_9HYPO</name>
<keyword evidence="2" id="KW-1185">Reference proteome</keyword>
<sequence>MTPSKDVGAVPPSFDPAALVTNPRTTQTITEDAPAPVSFLDNLDISAFDVSNIDFSEMPDAFLPGEHASMGDTVPMTDNFPWFSGIQAGETSQPGPNVENNLFPDEASSLWPVLPVPGEGDFSAFGVPYLEPLDVELMDLDIASNAPLPPTEPTLGEVQPRFNQPNALGVFEPMLDQHFGFHLPGK</sequence>
<dbReference type="Proteomes" id="UP001140502">
    <property type="component" value="Unassembled WGS sequence"/>
</dbReference>
<dbReference type="AlphaFoldDB" id="A0A9W9BPM4"/>